<protein>
    <submittedName>
        <fullName evidence="1">Uncharacterized protein</fullName>
    </submittedName>
</protein>
<dbReference type="EMBL" id="CP042467">
    <property type="protein sequence ID" value="QED27377.1"/>
    <property type="molecule type" value="Genomic_DNA"/>
</dbReference>
<sequence length="274" mass="29945">MRYLLLILLLSGCADNVTPPVSIAPWDGDAPATPECLPNLDGRIDADELAPGFGVPANFVVNAPGTTVELDLNGLRDASGARVWDFRGVSQSDRELQVQAQTVEGTWFESEFPGAQFTTPLDPRGVELGVYSHSDNGLFLHGFVSSDPESNTLTQMRYTEPLLLYPFPLENGDEWISVGEVVNGQFRGLPYAGRDTYTSVVAETGEVWLDSIEFTDVLQVKTLVQVQPAVGASTSRVQVSWLFECFGEVVRAASEDGETDLDFSRASEFRRLGF</sequence>
<gene>
    <name evidence="1" type="ORF">FRD01_09020</name>
</gene>
<dbReference type="KEGG" id="bbae:FRD01_09020"/>
<evidence type="ECO:0000313" key="2">
    <source>
        <dbReference type="Proteomes" id="UP000321595"/>
    </source>
</evidence>
<proteinExistence type="predicted"/>
<accession>A0A5B8XQJ8</accession>
<dbReference type="AlphaFoldDB" id="A0A5B8XQJ8"/>
<evidence type="ECO:0000313" key="1">
    <source>
        <dbReference type="EMBL" id="QED27377.1"/>
    </source>
</evidence>
<reference evidence="1 2" key="1">
    <citation type="submission" date="2019-08" db="EMBL/GenBank/DDBJ databases">
        <authorList>
            <person name="Liang Q."/>
        </authorList>
    </citation>
    <scope>NUCLEOTIDE SEQUENCE [LARGE SCALE GENOMIC DNA]</scope>
    <source>
        <strain evidence="1 2">V1718</strain>
    </source>
</reference>
<dbReference type="Proteomes" id="UP000321595">
    <property type="component" value="Chromosome"/>
</dbReference>
<dbReference type="RefSeq" id="WP_146959062.1">
    <property type="nucleotide sequence ID" value="NZ_CP042467.1"/>
</dbReference>
<organism evidence="1 2">
    <name type="scientific">Microvenator marinus</name>
    <dbReference type="NCBI Taxonomy" id="2600177"/>
    <lineage>
        <taxon>Bacteria</taxon>
        <taxon>Deltaproteobacteria</taxon>
        <taxon>Bradymonadales</taxon>
        <taxon>Microvenatoraceae</taxon>
        <taxon>Microvenator</taxon>
    </lineage>
</organism>
<keyword evidence="2" id="KW-1185">Reference proteome</keyword>
<dbReference type="OrthoDB" id="5510442at2"/>
<name>A0A5B8XQJ8_9DELT</name>